<dbReference type="EMBL" id="CP045725">
    <property type="protein sequence ID" value="QGF22530.1"/>
    <property type="molecule type" value="Genomic_DNA"/>
</dbReference>
<dbReference type="KEGG" id="rain:Rai3103_01210"/>
<evidence type="ECO:0000313" key="2">
    <source>
        <dbReference type="EMBL" id="QGF22530.1"/>
    </source>
</evidence>
<evidence type="ECO:0000259" key="1">
    <source>
        <dbReference type="Pfam" id="PF14032"/>
    </source>
</evidence>
<dbReference type="InterPro" id="IPR038232">
    <property type="entry name" value="PknH-like_Extracell_sf"/>
</dbReference>
<dbReference type="Proteomes" id="UP000386847">
    <property type="component" value="Chromosome"/>
</dbReference>
<keyword evidence="3" id="KW-1185">Reference proteome</keyword>
<organism evidence="2 3">
    <name type="scientific">Raineyella fluvialis</name>
    <dbReference type="NCBI Taxonomy" id="2662261"/>
    <lineage>
        <taxon>Bacteria</taxon>
        <taxon>Bacillati</taxon>
        <taxon>Actinomycetota</taxon>
        <taxon>Actinomycetes</taxon>
        <taxon>Propionibacteriales</taxon>
        <taxon>Propionibacteriaceae</taxon>
        <taxon>Raineyella</taxon>
    </lineage>
</organism>
<feature type="domain" description="PknH-like extracellular" evidence="1">
    <location>
        <begin position="65"/>
        <end position="160"/>
    </location>
</feature>
<dbReference type="RefSeq" id="WP_153571040.1">
    <property type="nucleotide sequence ID" value="NZ_CP045725.1"/>
</dbReference>
<sequence length="191" mass="20636">MPPRTDPNPAFLANADLPRITLGTGRWGGTEVGTHFDFFGSQCEGKDLANVAGPSDRKHRAYLLQEDAAAPQTFGVDEYILTFPDRGSADQLVKDVSGSLDGCDKAMLTAKVDKTDNISAKGAGGKDITGRTWVITQQVNQTTKQRYRIALAQVDNSVIYLLVPTGESFDFNNGQWRAVGERAGARLSSTL</sequence>
<name>A0A5Q2F6D1_9ACTN</name>
<dbReference type="Pfam" id="PF14032">
    <property type="entry name" value="PknH_C"/>
    <property type="match status" value="1"/>
</dbReference>
<reference evidence="2 3" key="1">
    <citation type="submission" date="2019-10" db="EMBL/GenBank/DDBJ databases">
        <title>Genomic analysis of Raineyella sp. CBA3103.</title>
        <authorList>
            <person name="Roh S.W."/>
        </authorList>
    </citation>
    <scope>NUCLEOTIDE SEQUENCE [LARGE SCALE GENOMIC DNA]</scope>
    <source>
        <strain evidence="2 3">CBA3103</strain>
    </source>
</reference>
<dbReference type="Gene3D" id="3.40.1000.70">
    <property type="entry name" value="PknH-like extracellular domain"/>
    <property type="match status" value="1"/>
</dbReference>
<gene>
    <name evidence="2" type="ORF">Rai3103_01210</name>
</gene>
<evidence type="ECO:0000313" key="3">
    <source>
        <dbReference type="Proteomes" id="UP000386847"/>
    </source>
</evidence>
<proteinExistence type="predicted"/>
<dbReference type="AlphaFoldDB" id="A0A5Q2F6D1"/>
<dbReference type="InterPro" id="IPR026954">
    <property type="entry name" value="PknH-like_Extracell"/>
</dbReference>
<protein>
    <recommendedName>
        <fullName evidence="1">PknH-like extracellular domain-containing protein</fullName>
    </recommendedName>
</protein>
<accession>A0A5Q2F6D1</accession>